<evidence type="ECO:0000256" key="5">
    <source>
        <dbReference type="ARBA" id="ARBA00023136"/>
    </source>
</evidence>
<feature type="domain" description="Major facilitator superfamily (MFS) profile" evidence="8">
    <location>
        <begin position="57"/>
        <end position="473"/>
    </location>
</feature>
<keyword evidence="3 7" id="KW-0812">Transmembrane</keyword>
<dbReference type="GO" id="GO:0022857">
    <property type="term" value="F:transmembrane transporter activity"/>
    <property type="evidence" value="ECO:0007669"/>
    <property type="project" value="InterPro"/>
</dbReference>
<comment type="subcellular location">
    <subcellularLocation>
        <location evidence="1">Membrane</location>
        <topology evidence="1">Multi-pass membrane protein</topology>
    </subcellularLocation>
</comment>
<dbReference type="FunFam" id="1.20.1250.20:FF:000013">
    <property type="entry name" value="MFS general substrate transporter"/>
    <property type="match status" value="1"/>
</dbReference>
<feature type="transmembrane region" description="Helical" evidence="7">
    <location>
        <begin position="124"/>
        <end position="142"/>
    </location>
</feature>
<evidence type="ECO:0000256" key="2">
    <source>
        <dbReference type="ARBA" id="ARBA00022448"/>
    </source>
</evidence>
<dbReference type="InterPro" id="IPR020846">
    <property type="entry name" value="MFS_dom"/>
</dbReference>
<dbReference type="Proteomes" id="UP000663832">
    <property type="component" value="Unassembled WGS sequence"/>
</dbReference>
<dbReference type="AlphaFoldDB" id="A0A815X3A8"/>
<feature type="transmembrane region" description="Helical" evidence="7">
    <location>
        <begin position="95"/>
        <end position="112"/>
    </location>
</feature>
<dbReference type="EMBL" id="CAJNOI010000385">
    <property type="protein sequence ID" value="CAF1263595.1"/>
    <property type="molecule type" value="Genomic_DNA"/>
</dbReference>
<dbReference type="GO" id="GO:0016020">
    <property type="term" value="C:membrane"/>
    <property type="evidence" value="ECO:0007669"/>
    <property type="project" value="UniProtKB-SubCell"/>
</dbReference>
<dbReference type="PANTHER" id="PTHR43791">
    <property type="entry name" value="PERMEASE-RELATED"/>
    <property type="match status" value="1"/>
</dbReference>
<dbReference type="InterPro" id="IPR011701">
    <property type="entry name" value="MFS"/>
</dbReference>
<feature type="transmembrane region" description="Helical" evidence="7">
    <location>
        <begin position="217"/>
        <end position="239"/>
    </location>
</feature>
<feature type="transmembrane region" description="Helical" evidence="7">
    <location>
        <begin position="154"/>
        <end position="173"/>
    </location>
</feature>
<evidence type="ECO:0000313" key="11">
    <source>
        <dbReference type="Proteomes" id="UP000663832"/>
    </source>
</evidence>
<evidence type="ECO:0000256" key="3">
    <source>
        <dbReference type="ARBA" id="ARBA00022692"/>
    </source>
</evidence>
<feature type="region of interest" description="Disordered" evidence="6">
    <location>
        <begin position="17"/>
        <end position="37"/>
    </location>
</feature>
<evidence type="ECO:0000313" key="9">
    <source>
        <dbReference type="EMBL" id="CAF1263595.1"/>
    </source>
</evidence>
<evidence type="ECO:0000259" key="8">
    <source>
        <dbReference type="PROSITE" id="PS50850"/>
    </source>
</evidence>
<dbReference type="OrthoDB" id="2985014at2759"/>
<evidence type="ECO:0000256" key="6">
    <source>
        <dbReference type="SAM" id="MobiDB-lite"/>
    </source>
</evidence>
<feature type="compositionally biased region" description="Polar residues" evidence="6">
    <location>
        <begin position="17"/>
        <end position="29"/>
    </location>
</feature>
<organism evidence="10 11">
    <name type="scientific">Adineta steineri</name>
    <dbReference type="NCBI Taxonomy" id="433720"/>
    <lineage>
        <taxon>Eukaryota</taxon>
        <taxon>Metazoa</taxon>
        <taxon>Spiralia</taxon>
        <taxon>Gnathifera</taxon>
        <taxon>Rotifera</taxon>
        <taxon>Eurotatoria</taxon>
        <taxon>Bdelloidea</taxon>
        <taxon>Adinetida</taxon>
        <taxon>Adinetidae</taxon>
        <taxon>Adineta</taxon>
    </lineage>
</organism>
<gene>
    <name evidence="9" type="ORF">BJG266_LOCUS30259</name>
    <name evidence="10" type="ORF">QVE165_LOCUS47163</name>
</gene>
<dbReference type="PANTHER" id="PTHR43791:SF36">
    <property type="entry name" value="TRANSPORTER, PUTATIVE (AFU_ORTHOLOGUE AFUA_6G08340)-RELATED"/>
    <property type="match status" value="1"/>
</dbReference>
<feature type="transmembrane region" description="Helical" evidence="7">
    <location>
        <begin position="352"/>
        <end position="374"/>
    </location>
</feature>
<evidence type="ECO:0000256" key="7">
    <source>
        <dbReference type="SAM" id="Phobius"/>
    </source>
</evidence>
<keyword evidence="4 7" id="KW-1133">Transmembrane helix</keyword>
<feature type="transmembrane region" description="Helical" evidence="7">
    <location>
        <begin position="325"/>
        <end position="345"/>
    </location>
</feature>
<sequence length="503" mass="55354">MNNNSIDLKTLSQTKEDTLTVTDEPSSSPKPIPDVHDSCSTIKATERKLKRKLDLVILPLTTLLYLAAYLDRGNMGNARLQGLESDLMGSSDTKFSIALTCFYITYIAFNVPGNIMAKVLQPPTALAIAAFIWGTASTLQAATFNFPEIIVCRLFIGIGEAGFGPTVPFYYSIWYKREEIAIRNAFFIGCGALAGAFGGLIAYGVSFAKGTSIGTTWRILFLIEGLPTIVLAVLIFFFLPNRPETSKYLTEEERTLAITRLATSQSGGAHTRNFQWSGFRRAVTDYKIYVCAVIYLGINLSLASLSGFLPTIISSLGYSNAQAQLYSVPPYACAAVFMILMSFFSDRTGCRGLFVASAMMVSCTGWIILLTVVNNQHVRYFSTFLTTMGSFAAIPLTLSWVSNNCANESQRVVELGMLNAFGQTFAILAAFIFPTTDQPYWYKGFGLNLAFNALSALLAIILYLILRFENARRDRKEGGRSSDLTDVDVYTYNDLAPGFRYVA</sequence>
<evidence type="ECO:0000256" key="4">
    <source>
        <dbReference type="ARBA" id="ARBA00022989"/>
    </source>
</evidence>
<accession>A0A815X3A8</accession>
<keyword evidence="11" id="KW-1185">Reference proteome</keyword>
<dbReference type="Gene3D" id="1.20.1250.20">
    <property type="entry name" value="MFS general substrate transporter like domains"/>
    <property type="match status" value="2"/>
</dbReference>
<dbReference type="PROSITE" id="PS50850">
    <property type="entry name" value="MFS"/>
    <property type="match status" value="1"/>
</dbReference>
<feature type="transmembrane region" description="Helical" evidence="7">
    <location>
        <begin position="288"/>
        <end position="313"/>
    </location>
</feature>
<feature type="transmembrane region" description="Helical" evidence="7">
    <location>
        <begin position="445"/>
        <end position="466"/>
    </location>
</feature>
<protein>
    <recommendedName>
        <fullName evidence="8">Major facilitator superfamily (MFS) profile domain-containing protein</fullName>
    </recommendedName>
</protein>
<feature type="transmembrane region" description="Helical" evidence="7">
    <location>
        <begin position="53"/>
        <end position="70"/>
    </location>
</feature>
<proteinExistence type="predicted"/>
<evidence type="ECO:0000313" key="10">
    <source>
        <dbReference type="EMBL" id="CAF1552025.1"/>
    </source>
</evidence>
<keyword evidence="2" id="KW-0813">Transport</keyword>
<feature type="transmembrane region" description="Helical" evidence="7">
    <location>
        <begin position="380"/>
        <end position="401"/>
    </location>
</feature>
<dbReference type="InterPro" id="IPR036259">
    <property type="entry name" value="MFS_trans_sf"/>
</dbReference>
<dbReference type="Proteomes" id="UP000663877">
    <property type="component" value="Unassembled WGS sequence"/>
</dbReference>
<comment type="caution">
    <text evidence="10">The sequence shown here is derived from an EMBL/GenBank/DDBJ whole genome shotgun (WGS) entry which is preliminary data.</text>
</comment>
<evidence type="ECO:0000256" key="1">
    <source>
        <dbReference type="ARBA" id="ARBA00004141"/>
    </source>
</evidence>
<reference evidence="10" key="1">
    <citation type="submission" date="2021-02" db="EMBL/GenBank/DDBJ databases">
        <authorList>
            <person name="Nowell W R."/>
        </authorList>
    </citation>
    <scope>NUCLEOTIDE SEQUENCE</scope>
</reference>
<dbReference type="FunFam" id="1.20.1250.20:FF:000018">
    <property type="entry name" value="MFS transporter permease"/>
    <property type="match status" value="1"/>
</dbReference>
<feature type="transmembrane region" description="Helical" evidence="7">
    <location>
        <begin position="413"/>
        <end position="433"/>
    </location>
</feature>
<name>A0A815X3A8_9BILA</name>
<dbReference type="Pfam" id="PF07690">
    <property type="entry name" value="MFS_1"/>
    <property type="match status" value="1"/>
</dbReference>
<dbReference type="EMBL" id="CAJNOM010000731">
    <property type="protein sequence ID" value="CAF1552025.1"/>
    <property type="molecule type" value="Genomic_DNA"/>
</dbReference>
<keyword evidence="5 7" id="KW-0472">Membrane</keyword>
<feature type="transmembrane region" description="Helical" evidence="7">
    <location>
        <begin position="185"/>
        <end position="205"/>
    </location>
</feature>
<dbReference type="SUPFAM" id="SSF103473">
    <property type="entry name" value="MFS general substrate transporter"/>
    <property type="match status" value="1"/>
</dbReference>